<keyword evidence="1" id="KW-0812">Transmembrane</keyword>
<organism evidence="2 3">
    <name type="scientific">Xylaria multiplex</name>
    <dbReference type="NCBI Taxonomy" id="323545"/>
    <lineage>
        <taxon>Eukaryota</taxon>
        <taxon>Fungi</taxon>
        <taxon>Dikarya</taxon>
        <taxon>Ascomycota</taxon>
        <taxon>Pezizomycotina</taxon>
        <taxon>Sordariomycetes</taxon>
        <taxon>Xylariomycetidae</taxon>
        <taxon>Xylariales</taxon>
        <taxon>Xylariaceae</taxon>
        <taxon>Xylaria</taxon>
    </lineage>
</organism>
<dbReference type="InterPro" id="IPR027417">
    <property type="entry name" value="P-loop_NTPase"/>
</dbReference>
<dbReference type="SUPFAM" id="SSF52540">
    <property type="entry name" value="P-loop containing nucleoside triphosphate hydrolases"/>
    <property type="match status" value="1"/>
</dbReference>
<reference evidence="2 3" key="1">
    <citation type="submission" date="2019-12" db="EMBL/GenBank/DDBJ databases">
        <title>Draft genome sequence of the ascomycete Xylaria multiplex DSM 110363.</title>
        <authorList>
            <person name="Buettner E."/>
            <person name="Kellner H."/>
        </authorList>
    </citation>
    <scope>NUCLEOTIDE SEQUENCE [LARGE SCALE GENOMIC DNA]</scope>
    <source>
        <strain evidence="2 3">DSM 110363</strain>
    </source>
</reference>
<protein>
    <recommendedName>
        <fullName evidence="4">Sulfotransferase domain-containing protein</fullName>
    </recommendedName>
</protein>
<sequence>MTREIDTIPTPTHVKPKKLIVLSAPRTGTHGLYQALKQLGYKPYHMVLAAGTPAIRIMTEGMKAEAFHEGTPYGRKEFDKWFADYDVIIEMPFFMLRSTLKAYPDAKFVLTERDPEKWAKSYLNTIAVAANRFNQFPMSTFKYFDGFTLSMDAFGKRMMGYCTNGFGASENGRQALIENYKAYIADVKRLVPPEQLTVFNLEDGLGWNELCPVMGVPIPDTPWPSLNTPEEFHSIVGPQVKRAVSRGMASIATIVAITAIGAWYGRKSLLPFL</sequence>
<dbReference type="InParanoid" id="A0A7C8IYI2"/>
<feature type="transmembrane region" description="Helical" evidence="1">
    <location>
        <begin position="247"/>
        <end position="265"/>
    </location>
</feature>
<evidence type="ECO:0000256" key="1">
    <source>
        <dbReference type="SAM" id="Phobius"/>
    </source>
</evidence>
<dbReference type="PANTHER" id="PTHR36978">
    <property type="entry name" value="P-LOOP CONTAINING NUCLEOTIDE TRIPHOSPHATE HYDROLASE"/>
    <property type="match status" value="1"/>
</dbReference>
<evidence type="ECO:0000313" key="2">
    <source>
        <dbReference type="EMBL" id="KAF2970824.1"/>
    </source>
</evidence>
<dbReference type="AlphaFoldDB" id="A0A7C8IYI2"/>
<evidence type="ECO:0000313" key="3">
    <source>
        <dbReference type="Proteomes" id="UP000481858"/>
    </source>
</evidence>
<keyword evidence="1" id="KW-0472">Membrane</keyword>
<keyword evidence="1" id="KW-1133">Transmembrane helix</keyword>
<dbReference type="OrthoDB" id="408152at2759"/>
<keyword evidence="3" id="KW-1185">Reference proteome</keyword>
<evidence type="ECO:0008006" key="4">
    <source>
        <dbReference type="Google" id="ProtNLM"/>
    </source>
</evidence>
<dbReference type="Gene3D" id="3.40.50.300">
    <property type="entry name" value="P-loop containing nucleotide triphosphate hydrolases"/>
    <property type="match status" value="1"/>
</dbReference>
<dbReference type="EMBL" id="WUBL01000019">
    <property type="protein sequence ID" value="KAF2970824.1"/>
    <property type="molecule type" value="Genomic_DNA"/>
</dbReference>
<accession>A0A7C8IYI2</accession>
<gene>
    <name evidence="2" type="ORF">GQX73_g2811</name>
</gene>
<dbReference type="InterPro" id="IPR040632">
    <property type="entry name" value="Sulfotransfer_4"/>
</dbReference>
<name>A0A7C8IYI2_9PEZI</name>
<proteinExistence type="predicted"/>
<dbReference type="Pfam" id="PF17784">
    <property type="entry name" value="Sulfotransfer_4"/>
    <property type="match status" value="1"/>
</dbReference>
<comment type="caution">
    <text evidence="2">The sequence shown here is derived from an EMBL/GenBank/DDBJ whole genome shotgun (WGS) entry which is preliminary data.</text>
</comment>
<dbReference type="Proteomes" id="UP000481858">
    <property type="component" value="Unassembled WGS sequence"/>
</dbReference>
<dbReference type="PANTHER" id="PTHR36978:SF4">
    <property type="entry name" value="P-LOOP CONTAINING NUCLEOSIDE TRIPHOSPHATE HYDROLASE PROTEIN"/>
    <property type="match status" value="1"/>
</dbReference>